<sequence length="167" mass="18057">MSDNNTSTTTAAPAASSSVSLPAAPASPASPSAAAPATTLLAAAPEDNGEQATDALAVKDASQMEFPVAPSMDTWGQLDFSVPEVRATRKKKKSELIGWPTRREQLLAIVSRTEFEEIQRHYVIRSPIELLYRNPWPTFARRFPAAPSPPNASPLPPPHILYRMPNL</sequence>
<comment type="caution">
    <text evidence="2">The sequence shown here is derived from an EMBL/GenBank/DDBJ whole genome shotgun (WGS) entry which is preliminary data.</text>
</comment>
<reference evidence="2" key="1">
    <citation type="submission" date="2022-12" db="EMBL/GenBank/DDBJ databases">
        <authorList>
            <person name="Petersen C."/>
        </authorList>
    </citation>
    <scope>NUCLEOTIDE SEQUENCE</scope>
    <source>
        <strain evidence="2">IBT 30728</strain>
    </source>
</reference>
<feature type="compositionally biased region" description="Low complexity" evidence="1">
    <location>
        <begin position="1"/>
        <end position="45"/>
    </location>
</feature>
<gene>
    <name evidence="2" type="ORF">N7539_001878</name>
</gene>
<dbReference type="AlphaFoldDB" id="A0A9X0C031"/>
<dbReference type="Proteomes" id="UP001148312">
    <property type="component" value="Unassembled WGS sequence"/>
</dbReference>
<dbReference type="GeneID" id="81621730"/>
<organism evidence="2 3">
    <name type="scientific">Penicillium diatomitis</name>
    <dbReference type="NCBI Taxonomy" id="2819901"/>
    <lineage>
        <taxon>Eukaryota</taxon>
        <taxon>Fungi</taxon>
        <taxon>Dikarya</taxon>
        <taxon>Ascomycota</taxon>
        <taxon>Pezizomycotina</taxon>
        <taxon>Eurotiomycetes</taxon>
        <taxon>Eurotiomycetidae</taxon>
        <taxon>Eurotiales</taxon>
        <taxon>Aspergillaceae</taxon>
        <taxon>Penicillium</taxon>
    </lineage>
</organism>
<reference evidence="2" key="2">
    <citation type="journal article" date="2023" name="IMA Fungus">
        <title>Comparative genomic study of the Penicillium genus elucidates a diverse pangenome and 15 lateral gene transfer events.</title>
        <authorList>
            <person name="Petersen C."/>
            <person name="Sorensen T."/>
            <person name="Nielsen M.R."/>
            <person name="Sondergaard T.E."/>
            <person name="Sorensen J.L."/>
            <person name="Fitzpatrick D.A."/>
            <person name="Frisvad J.C."/>
            <person name="Nielsen K.L."/>
        </authorList>
    </citation>
    <scope>NUCLEOTIDE SEQUENCE</scope>
    <source>
        <strain evidence="2">IBT 30728</strain>
    </source>
</reference>
<evidence type="ECO:0000313" key="3">
    <source>
        <dbReference type="Proteomes" id="UP001148312"/>
    </source>
</evidence>
<feature type="region of interest" description="Disordered" evidence="1">
    <location>
        <begin position="1"/>
        <end position="52"/>
    </location>
</feature>
<evidence type="ECO:0000313" key="2">
    <source>
        <dbReference type="EMBL" id="KAJ5493132.1"/>
    </source>
</evidence>
<keyword evidence="3" id="KW-1185">Reference proteome</keyword>
<protein>
    <submittedName>
        <fullName evidence="2">Uncharacterized protein</fullName>
    </submittedName>
</protein>
<accession>A0A9X0C031</accession>
<name>A0A9X0C031_9EURO</name>
<evidence type="ECO:0000256" key="1">
    <source>
        <dbReference type="SAM" id="MobiDB-lite"/>
    </source>
</evidence>
<dbReference type="RefSeq" id="XP_056793512.1">
    <property type="nucleotide sequence ID" value="XM_056931481.1"/>
</dbReference>
<proteinExistence type="predicted"/>
<dbReference type="EMBL" id="JAPWDQ010000002">
    <property type="protein sequence ID" value="KAJ5493132.1"/>
    <property type="molecule type" value="Genomic_DNA"/>
</dbReference>